<proteinExistence type="predicted"/>
<organism evidence="1 2">
    <name type="scientific">Sneathiella chinensis</name>
    <dbReference type="NCBI Taxonomy" id="349750"/>
    <lineage>
        <taxon>Bacteria</taxon>
        <taxon>Pseudomonadati</taxon>
        <taxon>Pseudomonadota</taxon>
        <taxon>Alphaproteobacteria</taxon>
        <taxon>Sneathiellales</taxon>
        <taxon>Sneathiellaceae</taxon>
        <taxon>Sneathiella</taxon>
    </lineage>
</organism>
<dbReference type="Gene3D" id="3.40.1530.20">
    <property type="entry name" value="Protein of unknown function (DUF1491)"/>
    <property type="match status" value="1"/>
</dbReference>
<dbReference type="Proteomes" id="UP001161409">
    <property type="component" value="Unassembled WGS sequence"/>
</dbReference>
<evidence type="ECO:0000313" key="2">
    <source>
        <dbReference type="Proteomes" id="UP001161409"/>
    </source>
</evidence>
<name>A0ABQ5U125_9PROT</name>
<protein>
    <recommendedName>
        <fullName evidence="3">GTP-binding protein Era</fullName>
    </recommendedName>
</protein>
<dbReference type="InterPro" id="IPR009964">
    <property type="entry name" value="DUF1491"/>
</dbReference>
<reference evidence="1" key="1">
    <citation type="journal article" date="2014" name="Int. J. Syst. Evol. Microbiol.">
        <title>Complete genome of a new Firmicutes species belonging to the dominant human colonic microbiota ('Ruminococcus bicirculans') reveals two chromosomes and a selective capacity to utilize plant glucans.</title>
        <authorList>
            <consortium name="NISC Comparative Sequencing Program"/>
            <person name="Wegmann U."/>
            <person name="Louis P."/>
            <person name="Goesmann A."/>
            <person name="Henrissat B."/>
            <person name="Duncan S.H."/>
            <person name="Flint H.J."/>
        </authorList>
    </citation>
    <scope>NUCLEOTIDE SEQUENCE</scope>
    <source>
        <strain evidence="1">NBRC 103408</strain>
    </source>
</reference>
<dbReference type="Pfam" id="PF07372">
    <property type="entry name" value="DUF1491"/>
    <property type="match status" value="1"/>
</dbReference>
<reference evidence="1" key="2">
    <citation type="submission" date="2023-01" db="EMBL/GenBank/DDBJ databases">
        <title>Draft genome sequence of Sneathiella chinensis strain NBRC 103408.</title>
        <authorList>
            <person name="Sun Q."/>
            <person name="Mori K."/>
        </authorList>
    </citation>
    <scope>NUCLEOTIDE SEQUENCE</scope>
    <source>
        <strain evidence="1">NBRC 103408</strain>
    </source>
</reference>
<sequence>MEPKLKAEIWVKAHIRKCAFWNIPVMVVRRGDNSAGTVLIKINRLNGQCMVLTPTTNFEDGSRMWIKGTGADWVDELSADAYIQKQLSFDPDVWVLEIEDREGRHLLDEKIAT</sequence>
<evidence type="ECO:0000313" key="1">
    <source>
        <dbReference type="EMBL" id="GLQ05812.1"/>
    </source>
</evidence>
<dbReference type="EMBL" id="BSNF01000001">
    <property type="protein sequence ID" value="GLQ05812.1"/>
    <property type="molecule type" value="Genomic_DNA"/>
</dbReference>
<dbReference type="RefSeq" id="WP_169559776.1">
    <property type="nucleotide sequence ID" value="NZ_BSNF01000001.1"/>
</dbReference>
<gene>
    <name evidence="1" type="ORF">GCM10007924_10330</name>
</gene>
<accession>A0ABQ5U125</accession>
<comment type="caution">
    <text evidence="1">The sequence shown here is derived from an EMBL/GenBank/DDBJ whole genome shotgun (WGS) entry which is preliminary data.</text>
</comment>
<keyword evidence="2" id="KW-1185">Reference proteome</keyword>
<evidence type="ECO:0008006" key="3">
    <source>
        <dbReference type="Google" id="ProtNLM"/>
    </source>
</evidence>